<reference evidence="3" key="1">
    <citation type="submission" date="2023-02" db="EMBL/GenBank/DDBJ databases">
        <title>Genome of toxic invasive species Heracleum sosnowskyi carries increased number of genes despite the absence of recent whole-genome duplications.</title>
        <authorList>
            <person name="Schelkunov M."/>
            <person name="Shtratnikova V."/>
            <person name="Makarenko M."/>
            <person name="Klepikova A."/>
            <person name="Omelchenko D."/>
            <person name="Novikova G."/>
            <person name="Obukhova E."/>
            <person name="Bogdanov V."/>
            <person name="Penin A."/>
            <person name="Logacheva M."/>
        </authorList>
    </citation>
    <scope>NUCLEOTIDE SEQUENCE</scope>
    <source>
        <strain evidence="3">Hsosn_3</strain>
        <tissue evidence="3">Leaf</tissue>
    </source>
</reference>
<dbReference type="EMBL" id="JAUIZM010000001">
    <property type="protein sequence ID" value="KAK1402790.1"/>
    <property type="molecule type" value="Genomic_DNA"/>
</dbReference>
<dbReference type="PANTHER" id="PTHR45098">
    <property type="entry name" value="DNAJ DOMAIN CONTAINING PROTEIN, EXPRESSED"/>
    <property type="match status" value="1"/>
</dbReference>
<reference evidence="3" key="2">
    <citation type="submission" date="2023-05" db="EMBL/GenBank/DDBJ databases">
        <authorList>
            <person name="Schelkunov M.I."/>
        </authorList>
    </citation>
    <scope>NUCLEOTIDE SEQUENCE</scope>
    <source>
        <strain evidence="3">Hsosn_3</strain>
        <tissue evidence="3">Leaf</tissue>
    </source>
</reference>
<sequence length="150" mass="18199">MEVDHYAILGLPSGVAGTKLSPKDITKAYKIKALKLHPDKRRDDPHAHKKFQKLQNSYDILKDKSSRQVYDDRVRFEHEKVLRDFMRKKMMADLRKKEMEEKLVREKEERRRREMRRKREIAERKARREERRKRRKIMAERRVGGGEEAS</sequence>
<gene>
    <name evidence="3" type="ORF">POM88_002395</name>
</gene>
<feature type="compositionally biased region" description="Basic and acidic residues" evidence="1">
    <location>
        <begin position="101"/>
        <end position="112"/>
    </location>
</feature>
<comment type="caution">
    <text evidence="3">The sequence shown here is derived from an EMBL/GenBank/DDBJ whole genome shotgun (WGS) entry which is preliminary data.</text>
</comment>
<protein>
    <submittedName>
        <fullName evidence="3">DnaJ domain-containing protein</fullName>
    </submittedName>
</protein>
<dbReference type="InterPro" id="IPR001623">
    <property type="entry name" value="DnaJ_domain"/>
</dbReference>
<dbReference type="Proteomes" id="UP001237642">
    <property type="component" value="Unassembled WGS sequence"/>
</dbReference>
<dbReference type="AlphaFoldDB" id="A0AAD8JID5"/>
<evidence type="ECO:0000313" key="3">
    <source>
        <dbReference type="EMBL" id="KAK1402790.1"/>
    </source>
</evidence>
<feature type="domain" description="J" evidence="2">
    <location>
        <begin position="4"/>
        <end position="74"/>
    </location>
</feature>
<feature type="region of interest" description="Disordered" evidence="1">
    <location>
        <begin position="101"/>
        <end position="150"/>
    </location>
</feature>
<proteinExistence type="predicted"/>
<evidence type="ECO:0000259" key="2">
    <source>
        <dbReference type="PROSITE" id="PS50076"/>
    </source>
</evidence>
<dbReference type="Gene3D" id="1.10.287.110">
    <property type="entry name" value="DnaJ domain"/>
    <property type="match status" value="1"/>
</dbReference>
<organism evidence="3 4">
    <name type="scientific">Heracleum sosnowskyi</name>
    <dbReference type="NCBI Taxonomy" id="360622"/>
    <lineage>
        <taxon>Eukaryota</taxon>
        <taxon>Viridiplantae</taxon>
        <taxon>Streptophyta</taxon>
        <taxon>Embryophyta</taxon>
        <taxon>Tracheophyta</taxon>
        <taxon>Spermatophyta</taxon>
        <taxon>Magnoliopsida</taxon>
        <taxon>eudicotyledons</taxon>
        <taxon>Gunneridae</taxon>
        <taxon>Pentapetalae</taxon>
        <taxon>asterids</taxon>
        <taxon>campanulids</taxon>
        <taxon>Apiales</taxon>
        <taxon>Apiaceae</taxon>
        <taxon>Apioideae</taxon>
        <taxon>apioid superclade</taxon>
        <taxon>Tordylieae</taxon>
        <taxon>Tordyliinae</taxon>
        <taxon>Heracleum</taxon>
    </lineage>
</organism>
<dbReference type="Pfam" id="PF00226">
    <property type="entry name" value="DnaJ"/>
    <property type="match status" value="1"/>
</dbReference>
<accession>A0AAD8JID5</accession>
<dbReference type="CDD" id="cd06257">
    <property type="entry name" value="DnaJ"/>
    <property type="match status" value="1"/>
</dbReference>
<feature type="compositionally biased region" description="Basic and acidic residues" evidence="1">
    <location>
        <begin position="120"/>
        <end position="129"/>
    </location>
</feature>
<dbReference type="SMART" id="SM00271">
    <property type="entry name" value="DnaJ"/>
    <property type="match status" value="1"/>
</dbReference>
<feature type="compositionally biased region" description="Basic and acidic residues" evidence="1">
    <location>
        <begin position="137"/>
        <end position="150"/>
    </location>
</feature>
<dbReference type="SUPFAM" id="SSF46565">
    <property type="entry name" value="Chaperone J-domain"/>
    <property type="match status" value="1"/>
</dbReference>
<name>A0AAD8JID5_9APIA</name>
<dbReference type="PRINTS" id="PR00625">
    <property type="entry name" value="JDOMAIN"/>
</dbReference>
<dbReference type="PROSITE" id="PS50076">
    <property type="entry name" value="DNAJ_2"/>
    <property type="match status" value="1"/>
</dbReference>
<dbReference type="PROSITE" id="PS00636">
    <property type="entry name" value="DNAJ_1"/>
    <property type="match status" value="1"/>
</dbReference>
<evidence type="ECO:0000313" key="4">
    <source>
        <dbReference type="Proteomes" id="UP001237642"/>
    </source>
</evidence>
<keyword evidence="4" id="KW-1185">Reference proteome</keyword>
<dbReference type="InterPro" id="IPR018253">
    <property type="entry name" value="DnaJ_domain_CS"/>
</dbReference>
<dbReference type="InterPro" id="IPR036869">
    <property type="entry name" value="J_dom_sf"/>
</dbReference>
<evidence type="ECO:0000256" key="1">
    <source>
        <dbReference type="SAM" id="MobiDB-lite"/>
    </source>
</evidence>
<dbReference type="PANTHER" id="PTHR45098:SF1">
    <property type="entry name" value="DNAJ DOMAIN CONTAINING PROTEIN, EXPRESSED"/>
    <property type="match status" value="1"/>
</dbReference>